<proteinExistence type="predicted"/>
<gene>
    <name evidence="2" type="ORF">GN958_ATG22650</name>
</gene>
<name>A0A8S9TNF9_PHYIN</name>
<organism evidence="2 3">
    <name type="scientific">Phytophthora infestans</name>
    <name type="common">Potato late blight agent</name>
    <name type="synonym">Botrytis infestans</name>
    <dbReference type="NCBI Taxonomy" id="4787"/>
    <lineage>
        <taxon>Eukaryota</taxon>
        <taxon>Sar</taxon>
        <taxon>Stramenopiles</taxon>
        <taxon>Oomycota</taxon>
        <taxon>Peronosporomycetes</taxon>
        <taxon>Peronosporales</taxon>
        <taxon>Peronosporaceae</taxon>
        <taxon>Phytophthora</taxon>
    </lineage>
</organism>
<dbReference type="Proteomes" id="UP000704712">
    <property type="component" value="Unassembled WGS sequence"/>
</dbReference>
<accession>A0A8S9TNF9</accession>
<protein>
    <submittedName>
        <fullName evidence="2">Uncharacterized protein</fullName>
    </submittedName>
</protein>
<evidence type="ECO:0000256" key="1">
    <source>
        <dbReference type="SAM" id="MobiDB-lite"/>
    </source>
</evidence>
<reference evidence="2" key="1">
    <citation type="submission" date="2020-03" db="EMBL/GenBank/DDBJ databases">
        <title>Hybrid Assembly of Korean Phytophthora infestans isolates.</title>
        <authorList>
            <person name="Prokchorchik M."/>
            <person name="Lee Y."/>
            <person name="Seo J."/>
            <person name="Cho J.-H."/>
            <person name="Park Y.-E."/>
            <person name="Jang D.-C."/>
            <person name="Im J.-S."/>
            <person name="Choi J.-G."/>
            <person name="Park H.-J."/>
            <person name="Lee G.-B."/>
            <person name="Lee Y.-G."/>
            <person name="Hong S.-Y."/>
            <person name="Cho K."/>
            <person name="Sohn K.H."/>
        </authorList>
    </citation>
    <scope>NUCLEOTIDE SEQUENCE</scope>
    <source>
        <strain evidence="2">KR_2_A2</strain>
    </source>
</reference>
<evidence type="ECO:0000313" key="3">
    <source>
        <dbReference type="Proteomes" id="UP000704712"/>
    </source>
</evidence>
<dbReference type="EMBL" id="JAACNO010003188">
    <property type="protein sequence ID" value="KAF4128104.1"/>
    <property type="molecule type" value="Genomic_DNA"/>
</dbReference>
<dbReference type="AlphaFoldDB" id="A0A8S9TNF9"/>
<comment type="caution">
    <text evidence="2">The sequence shown here is derived from an EMBL/GenBank/DDBJ whole genome shotgun (WGS) entry which is preliminary data.</text>
</comment>
<sequence length="124" mass="12822">MTAQGRMLSPLRAVRKEEIVIAPSGATNQGGGMCRNGTTEQEDGTSRVAVSGATSSKGGTWRVVPFETTSSSEGGSRCVVSAVTTGREGGMSIVAHSGTIDREGGARRVAQVVHLGWKKGSYPK</sequence>
<evidence type="ECO:0000313" key="2">
    <source>
        <dbReference type="EMBL" id="KAF4128104.1"/>
    </source>
</evidence>
<feature type="region of interest" description="Disordered" evidence="1">
    <location>
        <begin position="22"/>
        <end position="60"/>
    </location>
</feature>